<evidence type="ECO:0000313" key="2">
    <source>
        <dbReference type="Proteomes" id="UP000254866"/>
    </source>
</evidence>
<keyword evidence="2" id="KW-1185">Reference proteome</keyword>
<reference evidence="1 2" key="1">
    <citation type="journal article" date="2018" name="IMA Fungus">
        <title>IMA Genome-F 9: Draft genome sequence of Annulohypoxylon stygium, Aspergillus mulundensis, Berkeleyomyces basicola (syn. Thielaviopsis basicola), Ceratocystis smalleyi, two Cercospora beticola strains, Coleophoma cylindrospora, Fusarium fracticaudum, Phialophora cf. hyalina, and Morchella septimelata.</title>
        <authorList>
            <person name="Wingfield B.D."/>
            <person name="Bills G.F."/>
            <person name="Dong Y."/>
            <person name="Huang W."/>
            <person name="Nel W.J."/>
            <person name="Swalarsk-Parry B.S."/>
            <person name="Vaghefi N."/>
            <person name="Wilken P.M."/>
            <person name="An Z."/>
            <person name="de Beer Z.W."/>
            <person name="De Vos L."/>
            <person name="Chen L."/>
            <person name="Duong T.A."/>
            <person name="Gao Y."/>
            <person name="Hammerbacher A."/>
            <person name="Kikkert J.R."/>
            <person name="Li Y."/>
            <person name="Li H."/>
            <person name="Li K."/>
            <person name="Li Q."/>
            <person name="Liu X."/>
            <person name="Ma X."/>
            <person name="Naidoo K."/>
            <person name="Pethybridge S.J."/>
            <person name="Sun J."/>
            <person name="Steenkamp E.T."/>
            <person name="van der Nest M.A."/>
            <person name="van Wyk S."/>
            <person name="Wingfield M.J."/>
            <person name="Xiong C."/>
            <person name="Yue Q."/>
            <person name="Zhang X."/>
        </authorList>
    </citation>
    <scope>NUCLEOTIDE SEQUENCE [LARGE SCALE GENOMIC DNA]</scope>
    <source>
        <strain evidence="1 2">BP 5553</strain>
    </source>
</reference>
<accession>A0A370U1X2</accession>
<sequence length="78" mass="8919">MQQSDAAVHISAQQHDRILYLAPEANWIYERAEKSADKLHIDLGNVNDNAARWWAAILAPGEGWRAEITRNATVYRFL</sequence>
<dbReference type="Proteomes" id="UP000254866">
    <property type="component" value="Unassembled WGS sequence"/>
</dbReference>
<dbReference type="EMBL" id="NPIC01000001">
    <property type="protein sequence ID" value="RDL41743.1"/>
    <property type="molecule type" value="Genomic_DNA"/>
</dbReference>
<proteinExistence type="predicted"/>
<organism evidence="1 2">
    <name type="scientific">Venustampulla echinocandica</name>
    <dbReference type="NCBI Taxonomy" id="2656787"/>
    <lineage>
        <taxon>Eukaryota</taxon>
        <taxon>Fungi</taxon>
        <taxon>Dikarya</taxon>
        <taxon>Ascomycota</taxon>
        <taxon>Pezizomycotina</taxon>
        <taxon>Leotiomycetes</taxon>
        <taxon>Helotiales</taxon>
        <taxon>Pleuroascaceae</taxon>
        <taxon>Venustampulla</taxon>
    </lineage>
</organism>
<dbReference type="AlphaFoldDB" id="A0A370U1X2"/>
<dbReference type="GeneID" id="43594571"/>
<gene>
    <name evidence="1" type="ORF">BP5553_01722</name>
</gene>
<name>A0A370U1X2_9HELO</name>
<dbReference type="OrthoDB" id="3521274at2759"/>
<comment type="caution">
    <text evidence="1">The sequence shown here is derived from an EMBL/GenBank/DDBJ whole genome shotgun (WGS) entry which is preliminary data.</text>
</comment>
<protein>
    <submittedName>
        <fullName evidence="1">Uncharacterized protein</fullName>
    </submittedName>
</protein>
<evidence type="ECO:0000313" key="1">
    <source>
        <dbReference type="EMBL" id="RDL41743.1"/>
    </source>
</evidence>
<dbReference type="RefSeq" id="XP_031874399.1">
    <property type="nucleotide sequence ID" value="XM_032010345.1"/>
</dbReference>